<dbReference type="PANTHER" id="PTHR35043:SF7">
    <property type="entry name" value="TRANSCRIPTION FACTOR DOMAIN-CONTAINING PROTEIN"/>
    <property type="match status" value="1"/>
</dbReference>
<accession>A0AAD6D3I8</accession>
<evidence type="ECO:0008006" key="5">
    <source>
        <dbReference type="Google" id="ProtNLM"/>
    </source>
</evidence>
<feature type="transmembrane region" description="Helical" evidence="1">
    <location>
        <begin position="95"/>
        <end position="117"/>
    </location>
</feature>
<feature type="chain" id="PRO_5041928521" description="Integral membrane protein" evidence="2">
    <location>
        <begin position="21"/>
        <end position="416"/>
    </location>
</feature>
<evidence type="ECO:0000256" key="1">
    <source>
        <dbReference type="SAM" id="Phobius"/>
    </source>
</evidence>
<feature type="transmembrane region" description="Helical" evidence="1">
    <location>
        <begin position="57"/>
        <end position="75"/>
    </location>
</feature>
<comment type="caution">
    <text evidence="3">The sequence shown here is derived from an EMBL/GenBank/DDBJ whole genome shotgun (WGS) entry which is preliminary data.</text>
</comment>
<gene>
    <name evidence="3" type="ORF">N7494_002375</name>
</gene>
<sequence length="416" mass="47267">MKATLYYTFAYLGFATLASAAVNETTSTSSYCTPNIICDSTSSRVGWVSSSPLRNSFSILFSCLATFFACAWSILQLNLPGLQETTVQKFRRKVKWMFITIIFPELLAAIALVEFGLARKSRKEMRILPGGHNWTTTHAFFANMGGFVLRTPDLHDFPLNAESLKLVVTEGPVTIPETKKEDITDRSKTDIFARSFAVLQGLWTVVQCIARYREDLPIMALEVNAALFTIISLWTYIFEWSKPKDVSVPIVIESMEKLGAEQVEKIETIYKDWYKKDVGETLDIQRIPFGPLMMAFLGEKLKMKSWVTGLWFVLSLLAGFYNGAHMWVHEDLFNADMWIAWRVCAWGGIGIPLLANFLIWFEKCLPDSLVSVAWVVLVVCYMFIRIGLLVVGIVSFYSLPVEAYYNVTWTTFIPHF</sequence>
<dbReference type="EMBL" id="JAQIZZ010000002">
    <property type="protein sequence ID" value="KAJ5552997.1"/>
    <property type="molecule type" value="Genomic_DNA"/>
</dbReference>
<keyword evidence="1" id="KW-0812">Transmembrane</keyword>
<keyword evidence="4" id="KW-1185">Reference proteome</keyword>
<feature type="transmembrane region" description="Helical" evidence="1">
    <location>
        <begin position="373"/>
        <end position="399"/>
    </location>
</feature>
<keyword evidence="1" id="KW-0472">Membrane</keyword>
<organism evidence="3 4">
    <name type="scientific">Penicillium frequentans</name>
    <dbReference type="NCBI Taxonomy" id="3151616"/>
    <lineage>
        <taxon>Eukaryota</taxon>
        <taxon>Fungi</taxon>
        <taxon>Dikarya</taxon>
        <taxon>Ascomycota</taxon>
        <taxon>Pezizomycotina</taxon>
        <taxon>Eurotiomycetes</taxon>
        <taxon>Eurotiomycetidae</taxon>
        <taxon>Eurotiales</taxon>
        <taxon>Aspergillaceae</taxon>
        <taxon>Penicillium</taxon>
    </lineage>
</organism>
<evidence type="ECO:0000256" key="2">
    <source>
        <dbReference type="SAM" id="SignalP"/>
    </source>
</evidence>
<keyword evidence="1" id="KW-1133">Transmembrane helix</keyword>
<keyword evidence="2" id="KW-0732">Signal</keyword>
<feature type="signal peptide" evidence="2">
    <location>
        <begin position="1"/>
        <end position="20"/>
    </location>
</feature>
<dbReference type="PANTHER" id="PTHR35043">
    <property type="entry name" value="TRANSCRIPTION FACTOR DOMAIN-CONTAINING PROTEIN"/>
    <property type="match status" value="1"/>
</dbReference>
<evidence type="ECO:0000313" key="4">
    <source>
        <dbReference type="Proteomes" id="UP001220324"/>
    </source>
</evidence>
<protein>
    <recommendedName>
        <fullName evidence="5">Integral membrane protein</fullName>
    </recommendedName>
</protein>
<evidence type="ECO:0000313" key="3">
    <source>
        <dbReference type="EMBL" id="KAJ5552997.1"/>
    </source>
</evidence>
<name>A0AAD6D3I8_9EURO</name>
<feature type="transmembrane region" description="Helical" evidence="1">
    <location>
        <begin position="339"/>
        <end position="361"/>
    </location>
</feature>
<feature type="transmembrane region" description="Helical" evidence="1">
    <location>
        <begin position="306"/>
        <end position="327"/>
    </location>
</feature>
<dbReference type="Proteomes" id="UP001220324">
    <property type="component" value="Unassembled WGS sequence"/>
</dbReference>
<dbReference type="AlphaFoldDB" id="A0AAD6D3I8"/>
<reference evidence="3 4" key="1">
    <citation type="journal article" date="2023" name="IMA Fungus">
        <title>Comparative genomic study of the Penicillium genus elucidates a diverse pangenome and 15 lateral gene transfer events.</title>
        <authorList>
            <person name="Petersen C."/>
            <person name="Sorensen T."/>
            <person name="Nielsen M.R."/>
            <person name="Sondergaard T.E."/>
            <person name="Sorensen J.L."/>
            <person name="Fitzpatrick D.A."/>
            <person name="Frisvad J.C."/>
            <person name="Nielsen K.L."/>
        </authorList>
    </citation>
    <scope>NUCLEOTIDE SEQUENCE [LARGE SCALE GENOMIC DNA]</scope>
    <source>
        <strain evidence="3 4">IBT 35679</strain>
    </source>
</reference>
<proteinExistence type="predicted"/>